<protein>
    <recommendedName>
        <fullName evidence="2">PEGA domain-containing protein</fullName>
    </recommendedName>
</protein>
<accession>A0A8S5T9L5</accession>
<dbReference type="EMBL" id="BK032775">
    <property type="protein sequence ID" value="DAF59715.1"/>
    <property type="molecule type" value="Genomic_DNA"/>
</dbReference>
<evidence type="ECO:0008006" key="2">
    <source>
        <dbReference type="Google" id="ProtNLM"/>
    </source>
</evidence>
<proteinExistence type="predicted"/>
<reference evidence="1" key="1">
    <citation type="journal article" date="2021" name="Proc. Natl. Acad. Sci. U.S.A.">
        <title>A Catalog of Tens of Thousands of Viruses from Human Metagenomes Reveals Hidden Associations with Chronic Diseases.</title>
        <authorList>
            <person name="Tisza M.J."/>
            <person name="Buck C.B."/>
        </authorList>
    </citation>
    <scope>NUCLEOTIDE SEQUENCE</scope>
    <source>
        <strain evidence="1">Ct0Wl9</strain>
    </source>
</reference>
<name>A0A8S5T9L5_9CAUD</name>
<evidence type="ECO:0000313" key="1">
    <source>
        <dbReference type="EMBL" id="DAF59715.1"/>
    </source>
</evidence>
<sequence>MTNFCGGIKLNSDTFEIRNGIITLVDVHSDNPLTETTTPCGQLWDATLFETVKHDGKCLLTSAGVDVDIPLANIVRTSCGIDCDGRFFSKDDKGVLDFIDRHLLEVLVNPPEAEYTITVELASGGEPVEPFAGLTNVYPLDGIDEEYTVTVTAAGYEEFTQQVTADSDQIVQATLTSAGG</sequence>
<organism evidence="1">
    <name type="scientific">Siphoviridae sp. ct0Wl9</name>
    <dbReference type="NCBI Taxonomy" id="2827763"/>
    <lineage>
        <taxon>Viruses</taxon>
        <taxon>Duplodnaviria</taxon>
        <taxon>Heunggongvirae</taxon>
        <taxon>Uroviricota</taxon>
        <taxon>Caudoviricetes</taxon>
    </lineage>
</organism>